<gene>
    <name evidence="5" type="ORF">PAC_16833</name>
</gene>
<dbReference type="Pfam" id="PF01822">
    <property type="entry name" value="WSC"/>
    <property type="match status" value="1"/>
</dbReference>
<dbReference type="AlphaFoldDB" id="A0A1L7XPI8"/>
<feature type="chain" id="PRO_5009875304" description="WSC domain-containing protein" evidence="3">
    <location>
        <begin position="19"/>
        <end position="831"/>
    </location>
</feature>
<keyword evidence="6" id="KW-1185">Reference proteome</keyword>
<keyword evidence="3" id="KW-0732">Signal</keyword>
<feature type="domain" description="WSC" evidence="4">
    <location>
        <begin position="495"/>
        <end position="586"/>
    </location>
</feature>
<feature type="region of interest" description="Disordered" evidence="2">
    <location>
        <begin position="751"/>
        <end position="808"/>
    </location>
</feature>
<reference evidence="5 6" key="1">
    <citation type="submission" date="2016-03" db="EMBL/GenBank/DDBJ databases">
        <authorList>
            <person name="Ploux O."/>
        </authorList>
    </citation>
    <scope>NUCLEOTIDE SEQUENCE [LARGE SCALE GENOMIC DNA]</scope>
    <source>
        <strain evidence="5 6">UAMH 11012</strain>
    </source>
</reference>
<dbReference type="OrthoDB" id="5985073at2759"/>
<dbReference type="InterPro" id="IPR002889">
    <property type="entry name" value="WSC_carb-bd"/>
</dbReference>
<dbReference type="PROSITE" id="PS51212">
    <property type="entry name" value="WSC"/>
    <property type="match status" value="1"/>
</dbReference>
<dbReference type="InterPro" id="IPR051589">
    <property type="entry name" value="Sialate-O-sulfotransferase"/>
</dbReference>
<name>A0A1L7XPI8_9HELO</name>
<feature type="compositionally biased region" description="Low complexity" evidence="2">
    <location>
        <begin position="788"/>
        <end position="801"/>
    </location>
</feature>
<dbReference type="SMART" id="SM00321">
    <property type="entry name" value="WSC"/>
    <property type="match status" value="1"/>
</dbReference>
<evidence type="ECO:0000256" key="3">
    <source>
        <dbReference type="SAM" id="SignalP"/>
    </source>
</evidence>
<evidence type="ECO:0000256" key="2">
    <source>
        <dbReference type="SAM" id="MobiDB-lite"/>
    </source>
</evidence>
<evidence type="ECO:0000313" key="5">
    <source>
        <dbReference type="EMBL" id="CZR66932.1"/>
    </source>
</evidence>
<feature type="compositionally biased region" description="Polar residues" evidence="2">
    <location>
        <begin position="630"/>
        <end position="657"/>
    </location>
</feature>
<keyword evidence="1" id="KW-0677">Repeat</keyword>
<dbReference type="PANTHER" id="PTHR45964">
    <property type="entry name" value="WSCD FAMILY MEMBER CG9164"/>
    <property type="match status" value="1"/>
</dbReference>
<dbReference type="EMBL" id="FJOG01000040">
    <property type="protein sequence ID" value="CZR66932.1"/>
    <property type="molecule type" value="Genomic_DNA"/>
</dbReference>
<proteinExistence type="predicted"/>
<feature type="signal peptide" evidence="3">
    <location>
        <begin position="1"/>
        <end position="18"/>
    </location>
</feature>
<feature type="region of interest" description="Disordered" evidence="2">
    <location>
        <begin position="624"/>
        <end position="657"/>
    </location>
</feature>
<organism evidence="5 6">
    <name type="scientific">Phialocephala subalpina</name>
    <dbReference type="NCBI Taxonomy" id="576137"/>
    <lineage>
        <taxon>Eukaryota</taxon>
        <taxon>Fungi</taxon>
        <taxon>Dikarya</taxon>
        <taxon>Ascomycota</taxon>
        <taxon>Pezizomycotina</taxon>
        <taxon>Leotiomycetes</taxon>
        <taxon>Helotiales</taxon>
        <taxon>Mollisiaceae</taxon>
        <taxon>Phialocephala</taxon>
        <taxon>Phialocephala fortinii species complex</taxon>
    </lineage>
</organism>
<sequence length="831" mass="84634">MKLPWAVPILLVASNADALGFVSSNSRNIGRRNVEHTLEVRGATTSYNLATGALTTPSVATQLNSSQVLSYTISSPSIPLSGKGPETGMGTSEVYTETLSPVSILTTAKGPETPQSRSFLATSTALGVFTSLSPPSTVTASPRITEIISVSLMSTTVDGSTRVDVSIISQASSRADPALSVLSTSVPLDGVSHPSSLADTASLVLSTSAPVDNISPPGVGVVTIISKPSSQADTASSALSMSAPVATIAPSGIGIVTILSSPDEHSATFFPDVPSTSPIANSLSSPQPVTIISTDNVVVTSVSTSATNAGDSPHGFVTVFISAAPSATTNMAISTLESEVQQTSAFASPAPVTVIETQSEIVSVITASTISVQSTVYPFSNTRATVESEVQQTSSITSPALVTVMQTDSEVVSATTTSTMVDQGIIYPLSSTIAPIESEVQQTSAFASPAPTTFVETDSEIVSATITNTGTPSISPTIGIIVPMPTLNIVRLSGEYTYIGCFTEGTGQRALQNATFPSDSNAIGLCTAACYPYKYAGVEYGRECWCGDSLEGGSSQVPDSECAMPCAGDAGEVCGDSVRLTLYEWAGNSSITSGQISSTQAAPSTTAAALSQVVSSTESETSTMTITVSPLQSSSVSTAEPTSTQNPASISPSTTQILQPSVSLETTTQFMKGNGITISFTVPAQTPTSTHSLITMYNGCSASIMTAFAAAGPGSLLTPSNCNCPAQVTLTVTEFQTIAVSVNETATWYPLSPSDSSSRTGTYSAPPPLTSTSTITGRNTIKGTTENASPTTSSALTAPTTYDGPMGGAGRSEGSLKLVVLVGGVAVVLLV</sequence>
<evidence type="ECO:0000259" key="4">
    <source>
        <dbReference type="PROSITE" id="PS51212"/>
    </source>
</evidence>
<dbReference type="PANTHER" id="PTHR45964:SF5">
    <property type="entry name" value="WSCD FAMILY MEMBER CG9164"/>
    <property type="match status" value="1"/>
</dbReference>
<evidence type="ECO:0000256" key="1">
    <source>
        <dbReference type="ARBA" id="ARBA00022737"/>
    </source>
</evidence>
<accession>A0A1L7XPI8</accession>
<dbReference type="STRING" id="576137.A0A1L7XPI8"/>
<feature type="compositionally biased region" description="Polar residues" evidence="2">
    <location>
        <begin position="770"/>
        <end position="787"/>
    </location>
</feature>
<evidence type="ECO:0000313" key="6">
    <source>
        <dbReference type="Proteomes" id="UP000184330"/>
    </source>
</evidence>
<dbReference type="Proteomes" id="UP000184330">
    <property type="component" value="Unassembled WGS sequence"/>
</dbReference>
<feature type="compositionally biased region" description="Polar residues" evidence="2">
    <location>
        <begin position="753"/>
        <end position="763"/>
    </location>
</feature>
<protein>
    <recommendedName>
        <fullName evidence="4">WSC domain-containing protein</fullName>
    </recommendedName>
</protein>